<dbReference type="AlphaFoldDB" id="A0A919ML52"/>
<evidence type="ECO:0000256" key="3">
    <source>
        <dbReference type="ARBA" id="ARBA00022777"/>
    </source>
</evidence>
<dbReference type="Proteomes" id="UP000647172">
    <property type="component" value="Unassembled WGS sequence"/>
</dbReference>
<evidence type="ECO:0000313" key="9">
    <source>
        <dbReference type="Proteomes" id="UP000647172"/>
    </source>
</evidence>
<dbReference type="SMART" id="SM00387">
    <property type="entry name" value="HATPase_c"/>
    <property type="match status" value="1"/>
</dbReference>
<gene>
    <name evidence="8" type="ORF">Ani05nite_27100</name>
</gene>
<organism evidence="8 9">
    <name type="scientific">Actinoplanes nipponensis</name>
    <dbReference type="NCBI Taxonomy" id="135950"/>
    <lineage>
        <taxon>Bacteria</taxon>
        <taxon>Bacillati</taxon>
        <taxon>Actinomycetota</taxon>
        <taxon>Actinomycetes</taxon>
        <taxon>Micromonosporales</taxon>
        <taxon>Micromonosporaceae</taxon>
        <taxon>Actinoplanes</taxon>
    </lineage>
</organism>
<dbReference type="Gene3D" id="3.30.450.20">
    <property type="entry name" value="PAS domain"/>
    <property type="match status" value="3"/>
</dbReference>
<dbReference type="RefSeq" id="WP_203768376.1">
    <property type="nucleotide sequence ID" value="NZ_BAAAYJ010000002.1"/>
</dbReference>
<dbReference type="GO" id="GO:0004673">
    <property type="term" value="F:protein histidine kinase activity"/>
    <property type="evidence" value="ECO:0007669"/>
    <property type="project" value="UniProtKB-EC"/>
</dbReference>
<dbReference type="Pfam" id="PF13426">
    <property type="entry name" value="PAS_9"/>
    <property type="match status" value="1"/>
</dbReference>
<evidence type="ECO:0000256" key="2">
    <source>
        <dbReference type="ARBA" id="ARBA00012438"/>
    </source>
</evidence>
<dbReference type="SMART" id="SM00086">
    <property type="entry name" value="PAC"/>
    <property type="match status" value="2"/>
</dbReference>
<dbReference type="PROSITE" id="PS50112">
    <property type="entry name" value="PAS"/>
    <property type="match status" value="1"/>
</dbReference>
<dbReference type="InterPro" id="IPR003594">
    <property type="entry name" value="HATPase_dom"/>
</dbReference>
<keyword evidence="4" id="KW-0902">Two-component regulatory system</keyword>
<comment type="caution">
    <text evidence="8">The sequence shown here is derived from an EMBL/GenBank/DDBJ whole genome shotgun (WGS) entry which is preliminary data.</text>
</comment>
<dbReference type="InterPro" id="IPR005467">
    <property type="entry name" value="His_kinase_dom"/>
</dbReference>
<dbReference type="SMART" id="SM00091">
    <property type="entry name" value="PAS"/>
    <property type="match status" value="2"/>
</dbReference>
<dbReference type="InterPro" id="IPR013656">
    <property type="entry name" value="PAS_4"/>
</dbReference>
<evidence type="ECO:0000259" key="6">
    <source>
        <dbReference type="PROSITE" id="PS50112"/>
    </source>
</evidence>
<dbReference type="PRINTS" id="PR00344">
    <property type="entry name" value="BCTRLSENSOR"/>
</dbReference>
<dbReference type="EC" id="2.7.13.3" evidence="2"/>
<dbReference type="Pfam" id="PF08447">
    <property type="entry name" value="PAS_3"/>
    <property type="match status" value="1"/>
</dbReference>
<feature type="domain" description="PAC" evidence="7">
    <location>
        <begin position="338"/>
        <end position="389"/>
    </location>
</feature>
<dbReference type="InterPro" id="IPR000014">
    <property type="entry name" value="PAS"/>
</dbReference>
<protein>
    <recommendedName>
        <fullName evidence="2">histidine kinase</fullName>
        <ecNumber evidence="2">2.7.13.3</ecNumber>
    </recommendedName>
</protein>
<name>A0A919ML52_9ACTN</name>
<dbReference type="Gene3D" id="1.10.287.130">
    <property type="match status" value="1"/>
</dbReference>
<dbReference type="SUPFAM" id="SSF55874">
    <property type="entry name" value="ATPase domain of HSP90 chaperone/DNA topoisomerase II/histidine kinase"/>
    <property type="match status" value="1"/>
</dbReference>
<proteinExistence type="predicted"/>
<comment type="catalytic activity">
    <reaction evidence="1">
        <text>ATP + protein L-histidine = ADP + protein N-phospho-L-histidine.</text>
        <dbReference type="EC" id="2.7.13.3"/>
    </reaction>
</comment>
<sequence>MSGSRAAQAAPGGALPPGVDAQLLAAAVPHTIWVMTGAGTVEYVHHGRQCTGEPWLSVVHPDDVEAVSRAAAAARPRPEPYAAECRIRGADGSFRRHSLLFSPIPGDAGRWIATGTDIEERQALRDEVTRQQQCVTETLSLLETLEAAAPAGFGFVDSESRLSRVNETLAAMGSAPRGELLGRPAPEALPGVWPQIAANYHRARQTATAVVGTVVTAPAGGDGDGDGPRSWLAGCYPVRVGDRMMGVGLVLVDVTEREQAQAFRSVIMDDMAEGLYTVDGDGKLTSMNRAASEMLGWQEKDLLGVSVHTAVHAAPWHGAPQPESECPLRIRTAGPSAQTVDETFVRRDGSTFGVACSVAPLETGGGLPGAVVTFRDMTEVRRVELETRHDQKLESLGRLSAGLAHEINTPIQFVGDNTRFLADAYRDMLELLLVYRECMAPALGELQWAERTRRAQQAEVKADIEYLATEIPAAVGQSLEGVERVASLVRAMKSFSYKDSTEQAYADLNEAIRTTLTVARNEVKYVADVTLDLGELPDVLCHLGDLNQVFLNLLVNAADALKDNAERGEIRISSRVQGGTAVLSFADNGTGIAEDVQQSIFEPFFTTKEVGKGTGQGLALARAVLEKHGGSIEVRSAIGEGTEFTLRLPIAGKQDASA</sequence>
<dbReference type="PROSITE" id="PS50109">
    <property type="entry name" value="HIS_KIN"/>
    <property type="match status" value="1"/>
</dbReference>
<dbReference type="InterPro" id="IPR000700">
    <property type="entry name" value="PAS-assoc_C"/>
</dbReference>
<evidence type="ECO:0000259" key="5">
    <source>
        <dbReference type="PROSITE" id="PS50109"/>
    </source>
</evidence>
<dbReference type="Pfam" id="PF08448">
    <property type="entry name" value="PAS_4"/>
    <property type="match status" value="1"/>
</dbReference>
<accession>A0A919ML52</accession>
<dbReference type="PANTHER" id="PTHR43065:SF50">
    <property type="entry name" value="HISTIDINE KINASE"/>
    <property type="match status" value="1"/>
</dbReference>
<dbReference type="InterPro" id="IPR035965">
    <property type="entry name" value="PAS-like_dom_sf"/>
</dbReference>
<dbReference type="CDD" id="cd00130">
    <property type="entry name" value="PAS"/>
    <property type="match status" value="2"/>
</dbReference>
<dbReference type="EMBL" id="BOMQ01000030">
    <property type="protein sequence ID" value="GIE49176.1"/>
    <property type="molecule type" value="Genomic_DNA"/>
</dbReference>
<dbReference type="GO" id="GO:0000160">
    <property type="term" value="P:phosphorelay signal transduction system"/>
    <property type="evidence" value="ECO:0007669"/>
    <property type="project" value="UniProtKB-KW"/>
</dbReference>
<dbReference type="NCBIfam" id="TIGR00229">
    <property type="entry name" value="sensory_box"/>
    <property type="match status" value="1"/>
</dbReference>
<dbReference type="Pfam" id="PF02518">
    <property type="entry name" value="HATPase_c"/>
    <property type="match status" value="1"/>
</dbReference>
<keyword evidence="3" id="KW-0418">Kinase</keyword>
<dbReference type="InterPro" id="IPR001610">
    <property type="entry name" value="PAC"/>
</dbReference>
<evidence type="ECO:0000259" key="7">
    <source>
        <dbReference type="PROSITE" id="PS50113"/>
    </source>
</evidence>
<dbReference type="Gene3D" id="3.30.565.10">
    <property type="entry name" value="Histidine kinase-like ATPase, C-terminal domain"/>
    <property type="match status" value="1"/>
</dbReference>
<dbReference type="InterPro" id="IPR036890">
    <property type="entry name" value="HATPase_C_sf"/>
</dbReference>
<evidence type="ECO:0000313" key="8">
    <source>
        <dbReference type="EMBL" id="GIE49176.1"/>
    </source>
</evidence>
<feature type="domain" description="Histidine kinase" evidence="5">
    <location>
        <begin position="402"/>
        <end position="652"/>
    </location>
</feature>
<evidence type="ECO:0000256" key="1">
    <source>
        <dbReference type="ARBA" id="ARBA00000085"/>
    </source>
</evidence>
<feature type="domain" description="PAS" evidence="6">
    <location>
        <begin position="260"/>
        <end position="304"/>
    </location>
</feature>
<dbReference type="InterPro" id="IPR004358">
    <property type="entry name" value="Sig_transdc_His_kin-like_C"/>
</dbReference>
<keyword evidence="9" id="KW-1185">Reference proteome</keyword>
<dbReference type="PANTHER" id="PTHR43065">
    <property type="entry name" value="SENSOR HISTIDINE KINASE"/>
    <property type="match status" value="1"/>
</dbReference>
<evidence type="ECO:0000256" key="4">
    <source>
        <dbReference type="ARBA" id="ARBA00023012"/>
    </source>
</evidence>
<dbReference type="SUPFAM" id="SSF55785">
    <property type="entry name" value="PYP-like sensor domain (PAS domain)"/>
    <property type="match status" value="3"/>
</dbReference>
<dbReference type="PROSITE" id="PS50113">
    <property type="entry name" value="PAC"/>
    <property type="match status" value="1"/>
</dbReference>
<reference evidence="8" key="1">
    <citation type="submission" date="2021-01" db="EMBL/GenBank/DDBJ databases">
        <title>Whole genome shotgun sequence of Actinoplanes nipponensis NBRC 14063.</title>
        <authorList>
            <person name="Komaki H."/>
            <person name="Tamura T."/>
        </authorList>
    </citation>
    <scope>NUCLEOTIDE SEQUENCE</scope>
    <source>
        <strain evidence="8">NBRC 14063</strain>
    </source>
</reference>
<keyword evidence="3" id="KW-0808">Transferase</keyword>
<dbReference type="InterPro" id="IPR013655">
    <property type="entry name" value="PAS_fold_3"/>
</dbReference>